<accession>A0AAE3XN83</accession>
<reference evidence="1" key="1">
    <citation type="submission" date="2023-07" db="EMBL/GenBank/DDBJ databases">
        <title>Genomic Encyclopedia of Type Strains, Phase IV (KMG-IV): sequencing the most valuable type-strain genomes for metagenomic binning, comparative biology and taxonomic classification.</title>
        <authorList>
            <person name="Goeker M."/>
        </authorList>
    </citation>
    <scope>NUCLEOTIDE SEQUENCE</scope>
    <source>
        <strain evidence="1">DSM 26174</strain>
    </source>
</reference>
<dbReference type="InterPro" id="IPR028994">
    <property type="entry name" value="Integrin_alpha_N"/>
</dbReference>
<protein>
    <recommendedName>
        <fullName evidence="3">Secretion system C-terminal sorting domain-containing protein</fullName>
    </recommendedName>
</protein>
<dbReference type="NCBIfam" id="TIGR04183">
    <property type="entry name" value="Por_Secre_tail"/>
    <property type="match status" value="1"/>
</dbReference>
<gene>
    <name evidence="1" type="ORF">HNQ88_002031</name>
</gene>
<dbReference type="Proteomes" id="UP001185092">
    <property type="component" value="Unassembled WGS sequence"/>
</dbReference>
<organism evidence="1 2">
    <name type="scientific">Aureibacter tunicatorum</name>
    <dbReference type="NCBI Taxonomy" id="866807"/>
    <lineage>
        <taxon>Bacteria</taxon>
        <taxon>Pseudomonadati</taxon>
        <taxon>Bacteroidota</taxon>
        <taxon>Cytophagia</taxon>
        <taxon>Cytophagales</taxon>
        <taxon>Persicobacteraceae</taxon>
        <taxon>Aureibacter</taxon>
    </lineage>
</organism>
<evidence type="ECO:0000313" key="1">
    <source>
        <dbReference type="EMBL" id="MDR6238994.1"/>
    </source>
</evidence>
<keyword evidence="2" id="KW-1185">Reference proteome</keyword>
<proteinExistence type="predicted"/>
<evidence type="ECO:0000313" key="2">
    <source>
        <dbReference type="Proteomes" id="UP001185092"/>
    </source>
</evidence>
<dbReference type="SUPFAM" id="SSF69318">
    <property type="entry name" value="Integrin alpha N-terminal domain"/>
    <property type="match status" value="1"/>
</dbReference>
<dbReference type="RefSeq" id="WP_309938503.1">
    <property type="nucleotide sequence ID" value="NZ_AP025305.1"/>
</dbReference>
<sequence length="698" mass="80134">MIKNLFCFTVLYFHFAINVFPQSRFNISSSDREFLINTSEGTVSLNQISGLNAVQVDLFVHNKVERLAVFDRTSGKLYFFSISENDEEFYLDEKFTNEFTVAPKSWVKFRDYDGDGNTDIWTASNLGVKVYKNKGGVNLEFDLVADPLLVKGLSNNEVNLNPSDLDIFILRDIDNDGDLDVLMYNFSTGEDLYYYRNYSQENEGNNLNLIYKLETTSFGEFKECDCEKVPYVFQGAECDYSNAVSGSRIKHIGGKSLEVFESGDYSIIAGHEQCKELFLVGDKNYNKYSFTDFDLLRDNSGRSIDLFYYPSVYDVRISGRQFLFYSTNLENDPRNDNSKSIYYSLVKAGSLETPRTLNLENYLDFGSNSVLVSYDFDQDGLKDLLVSSDQLIDGVTNAEFNYYKGISKTEFAYIDTDRFSIFENEWMNVIPRHLYLNGRDYLFINQIDKGRLTGRLSYLTDFKNGISVSEIIETQVEISRNDNYIFLDIDDDGDLELLVLKSSGTIDTYQIEENLKFSKELDPFIDIDKYEMMPLYFIEKVEDNTFVLIDTEGKWYEWDRSADHVQPLGYDSQENSFISGRKTQLLKIEDGLSNYCLLGGVSGGVGLVSLNESKEFEDNFVIFPNPQNLWVHNSLKVISKDKSQLTIYNSLGQLIFEPMALVSGINDLNISFETQGMYFFVFTSEGEVLAKRKVMVHE</sequence>
<name>A0AAE3XN83_9BACT</name>
<comment type="caution">
    <text evidence="1">The sequence shown here is derived from an EMBL/GenBank/DDBJ whole genome shotgun (WGS) entry which is preliminary data.</text>
</comment>
<dbReference type="AlphaFoldDB" id="A0AAE3XN83"/>
<dbReference type="EMBL" id="JAVDQD010000002">
    <property type="protein sequence ID" value="MDR6238994.1"/>
    <property type="molecule type" value="Genomic_DNA"/>
</dbReference>
<evidence type="ECO:0008006" key="3">
    <source>
        <dbReference type="Google" id="ProtNLM"/>
    </source>
</evidence>
<dbReference type="InterPro" id="IPR026444">
    <property type="entry name" value="Secre_tail"/>
</dbReference>